<dbReference type="AlphaFoldDB" id="A0A147GW00"/>
<dbReference type="Pfam" id="PF00351">
    <property type="entry name" value="Biopterin_H"/>
    <property type="match status" value="1"/>
</dbReference>
<feature type="binding site" evidence="13">
    <location>
        <position position="138"/>
    </location>
    <ligand>
        <name>Fe cation</name>
        <dbReference type="ChEBI" id="CHEBI:24875"/>
    </ligand>
</feature>
<evidence type="ECO:0000259" key="15">
    <source>
        <dbReference type="PROSITE" id="PS51410"/>
    </source>
</evidence>
<evidence type="ECO:0000256" key="3">
    <source>
        <dbReference type="ARBA" id="ARBA00005088"/>
    </source>
</evidence>
<dbReference type="PROSITE" id="PS51410">
    <property type="entry name" value="BH4_AAA_HYDROXYL_2"/>
    <property type="match status" value="1"/>
</dbReference>
<dbReference type="InterPro" id="IPR018301">
    <property type="entry name" value="ArAA_hydroxylase_Fe/CU_BS"/>
</dbReference>
<keyword evidence="7 13" id="KW-0479">Metal-binding</keyword>
<dbReference type="PANTHER" id="PTHR11473">
    <property type="entry name" value="AROMATIC AMINO ACID HYDROXYLASE"/>
    <property type="match status" value="1"/>
</dbReference>
<feature type="binding site" evidence="13">
    <location>
        <position position="184"/>
    </location>
    <ligand>
        <name>Fe cation</name>
        <dbReference type="ChEBI" id="CHEBI:24875"/>
    </ligand>
</feature>
<evidence type="ECO:0000256" key="12">
    <source>
        <dbReference type="ARBA" id="ARBA00029922"/>
    </source>
</evidence>
<keyword evidence="10" id="KW-0503">Monooxygenase</keyword>
<dbReference type="PATRIC" id="fig|433924.3.peg.4323"/>
<feature type="region of interest" description="Disordered" evidence="14">
    <location>
        <begin position="1"/>
        <end position="26"/>
    </location>
</feature>
<evidence type="ECO:0000256" key="5">
    <source>
        <dbReference type="ARBA" id="ARBA00011995"/>
    </source>
</evidence>
<evidence type="ECO:0000256" key="14">
    <source>
        <dbReference type="SAM" id="MobiDB-lite"/>
    </source>
</evidence>
<evidence type="ECO:0000256" key="6">
    <source>
        <dbReference type="ARBA" id="ARBA00020276"/>
    </source>
</evidence>
<dbReference type="NCBIfam" id="TIGR01267">
    <property type="entry name" value="Phe4hydrox_mono"/>
    <property type="match status" value="1"/>
</dbReference>
<reference evidence="16 17" key="1">
    <citation type="journal article" date="2016" name="Front. Microbiol.">
        <title>Genomic Resource of Rice Seed Associated Bacteria.</title>
        <authorList>
            <person name="Midha S."/>
            <person name="Bansal K."/>
            <person name="Sharma S."/>
            <person name="Kumar N."/>
            <person name="Patil P.P."/>
            <person name="Chaudhry V."/>
            <person name="Patil P.B."/>
        </authorList>
    </citation>
    <scope>NUCLEOTIDE SEQUENCE [LARGE SCALE GENOMIC DNA]</scope>
    <source>
        <strain evidence="16 17">NS331</strain>
    </source>
</reference>
<comment type="cofactor">
    <cofactor evidence="2 13">
        <name>Fe(2+)</name>
        <dbReference type="ChEBI" id="CHEBI:29033"/>
    </cofactor>
</comment>
<comment type="similarity">
    <text evidence="4">Belongs to the biopterin-dependent aromatic amino acid hydroxylase family.</text>
</comment>
<feature type="domain" description="Biopterin-dependent aromatic amino acid hydroxylase family profile" evidence="15">
    <location>
        <begin position="1"/>
        <end position="300"/>
    </location>
</feature>
<keyword evidence="17" id="KW-1185">Reference proteome</keyword>
<dbReference type="InterPro" id="IPR019774">
    <property type="entry name" value="Aromatic-AA_hydroxylase_C"/>
</dbReference>
<dbReference type="Proteomes" id="UP000072741">
    <property type="component" value="Unassembled WGS sequence"/>
</dbReference>
<evidence type="ECO:0000313" key="17">
    <source>
        <dbReference type="Proteomes" id="UP000072741"/>
    </source>
</evidence>
<sequence>MLQTTDTAPAKHGLAAGTDHAPARPDWTIDQDWGRYSAEEHGVWRTLFERQSRLLPGRACDEFIRGMQDLPIGPEQIPDFEQMSKVLRARTGWEVVAVPGLVPDDVFFEHLANRRFPAGQFIRKPHELDYLEEPDVFHDVFGHVPMLMNPVIADYIQAYGEGGLKANRLGMLEKLARVYWYTVEFGLVQQRDGLRIYGAGIASSFSETRFAVEDDSPNRVRFELARVTQTHYRIDDFQETYFVLGHLDELLELARIDFAPLYQRLAGAPEHEPGDLLATDTVLTRGTGRYHTARRAAAKA</sequence>
<dbReference type="EMBL" id="LDSL01000066">
    <property type="protein sequence ID" value="KTT21719.1"/>
    <property type="molecule type" value="Genomic_DNA"/>
</dbReference>
<dbReference type="SUPFAM" id="SSF56534">
    <property type="entry name" value="Aromatic aminoacid monoxygenases, catalytic and oligomerization domains"/>
    <property type="match status" value="1"/>
</dbReference>
<gene>
    <name evidence="16" type="ORF">NS331_11530</name>
</gene>
<name>A0A147GW00_9BURK</name>
<evidence type="ECO:0000256" key="10">
    <source>
        <dbReference type="ARBA" id="ARBA00023033"/>
    </source>
</evidence>
<evidence type="ECO:0000256" key="9">
    <source>
        <dbReference type="ARBA" id="ARBA00023004"/>
    </source>
</evidence>
<evidence type="ECO:0000256" key="11">
    <source>
        <dbReference type="ARBA" id="ARBA00023232"/>
    </source>
</evidence>
<dbReference type="GO" id="GO:0006559">
    <property type="term" value="P:L-phenylalanine catabolic process"/>
    <property type="evidence" value="ECO:0007669"/>
    <property type="project" value="UniProtKB-UniPathway"/>
</dbReference>
<evidence type="ECO:0000256" key="2">
    <source>
        <dbReference type="ARBA" id="ARBA00001954"/>
    </source>
</evidence>
<dbReference type="Gene3D" id="1.10.800.10">
    <property type="entry name" value="Aromatic amino acid hydroxylase"/>
    <property type="match status" value="1"/>
</dbReference>
<comment type="catalytic activity">
    <reaction evidence="1">
        <text>(6R)-L-erythro-5,6,7,8-tetrahydrobiopterin + L-phenylalanine + O2 = (4aS,6R)-4a-hydroxy-L-erythro-5,6,7,8-tetrahydrobiopterin + L-tyrosine</text>
        <dbReference type="Rhea" id="RHEA:20273"/>
        <dbReference type="ChEBI" id="CHEBI:15379"/>
        <dbReference type="ChEBI" id="CHEBI:15642"/>
        <dbReference type="ChEBI" id="CHEBI:58095"/>
        <dbReference type="ChEBI" id="CHEBI:58315"/>
        <dbReference type="ChEBI" id="CHEBI:59560"/>
        <dbReference type="EC" id="1.14.16.1"/>
    </reaction>
</comment>
<keyword evidence="9 13" id="KW-0408">Iron</keyword>
<organism evidence="16 17">
    <name type="scientific">Pseudacidovorax intermedius</name>
    <dbReference type="NCBI Taxonomy" id="433924"/>
    <lineage>
        <taxon>Bacteria</taxon>
        <taxon>Pseudomonadati</taxon>
        <taxon>Pseudomonadota</taxon>
        <taxon>Betaproteobacteria</taxon>
        <taxon>Burkholderiales</taxon>
        <taxon>Comamonadaceae</taxon>
        <taxon>Pseudacidovorax</taxon>
    </lineage>
</organism>
<dbReference type="CDD" id="cd03348">
    <property type="entry name" value="pro_PheOH"/>
    <property type="match status" value="1"/>
</dbReference>
<dbReference type="GO" id="GO:0005506">
    <property type="term" value="F:iron ion binding"/>
    <property type="evidence" value="ECO:0007669"/>
    <property type="project" value="InterPro"/>
</dbReference>
<proteinExistence type="inferred from homology"/>
<dbReference type="PANTHER" id="PTHR11473:SF24">
    <property type="entry name" value="PHENYLALANINE-4-HYDROXYLASE"/>
    <property type="match status" value="1"/>
</dbReference>
<evidence type="ECO:0000256" key="1">
    <source>
        <dbReference type="ARBA" id="ARBA00001060"/>
    </source>
</evidence>
<dbReference type="OrthoDB" id="9780502at2"/>
<evidence type="ECO:0000256" key="8">
    <source>
        <dbReference type="ARBA" id="ARBA00023002"/>
    </source>
</evidence>
<dbReference type="GO" id="GO:0004505">
    <property type="term" value="F:phenylalanine 4-monooxygenase activity"/>
    <property type="evidence" value="ECO:0007669"/>
    <property type="project" value="UniProtKB-EC"/>
</dbReference>
<dbReference type="RefSeq" id="WP_058642135.1">
    <property type="nucleotide sequence ID" value="NZ_LDSL01000066.1"/>
</dbReference>
<keyword evidence="11" id="KW-0585">Phenylalanine catabolism</keyword>
<feature type="binding site" evidence="13">
    <location>
        <position position="143"/>
    </location>
    <ligand>
        <name>Fe cation</name>
        <dbReference type="ChEBI" id="CHEBI:24875"/>
    </ligand>
</feature>
<evidence type="ECO:0000313" key="16">
    <source>
        <dbReference type="EMBL" id="KTT21719.1"/>
    </source>
</evidence>
<comment type="pathway">
    <text evidence="3">Amino-acid degradation; L-phenylalanine degradation; acetoacetate and fumarate from L-phenylalanine: step 1/6.</text>
</comment>
<dbReference type="NCBIfam" id="NF008877">
    <property type="entry name" value="PRK11913.1-2"/>
    <property type="match status" value="1"/>
</dbReference>
<dbReference type="UniPathway" id="UPA00139">
    <property type="reaction ID" value="UER00337"/>
</dbReference>
<dbReference type="InterPro" id="IPR005960">
    <property type="entry name" value="Phe-4-hydroxylase_mono"/>
</dbReference>
<dbReference type="EC" id="1.14.16.1" evidence="5"/>
<dbReference type="InterPro" id="IPR036951">
    <property type="entry name" value="ArAA_hydroxylase_sf"/>
</dbReference>
<dbReference type="PROSITE" id="PS00367">
    <property type="entry name" value="BH4_AAA_HYDROXYL_1"/>
    <property type="match status" value="1"/>
</dbReference>
<dbReference type="PRINTS" id="PR00372">
    <property type="entry name" value="FYWHYDRXLASE"/>
</dbReference>
<keyword evidence="8" id="KW-0560">Oxidoreductase</keyword>
<comment type="caution">
    <text evidence="16">The sequence shown here is derived from an EMBL/GenBank/DDBJ whole genome shotgun (WGS) entry which is preliminary data.</text>
</comment>
<evidence type="ECO:0000256" key="13">
    <source>
        <dbReference type="PIRSR" id="PIRSR601273-2"/>
    </source>
</evidence>
<evidence type="ECO:0000256" key="4">
    <source>
        <dbReference type="ARBA" id="ARBA00009712"/>
    </source>
</evidence>
<evidence type="ECO:0000256" key="7">
    <source>
        <dbReference type="ARBA" id="ARBA00022723"/>
    </source>
</evidence>
<protein>
    <recommendedName>
        <fullName evidence="6">Phenylalanine-4-hydroxylase</fullName>
        <ecNumber evidence="5">1.14.16.1</ecNumber>
    </recommendedName>
    <alternativeName>
        <fullName evidence="12">Phe-4-monooxygenase</fullName>
    </alternativeName>
</protein>
<dbReference type="InterPro" id="IPR036329">
    <property type="entry name" value="Aro-AA_hydroxylase_C_sf"/>
</dbReference>
<accession>A0A147GW00</accession>
<dbReference type="InterPro" id="IPR001273">
    <property type="entry name" value="ArAA_hydroxylase"/>
</dbReference>